<feature type="short sequence motif" description="DEAH box" evidence="7">
    <location>
        <begin position="470"/>
        <end position="473"/>
    </location>
</feature>
<dbReference type="Pfam" id="PF13307">
    <property type="entry name" value="Helicase_C_2"/>
    <property type="match status" value="1"/>
</dbReference>
<evidence type="ECO:0000256" key="3">
    <source>
        <dbReference type="ARBA" id="ARBA00022741"/>
    </source>
</evidence>
<evidence type="ECO:0000313" key="13">
    <source>
        <dbReference type="Proteomes" id="UP001529245"/>
    </source>
</evidence>
<keyword evidence="7 8" id="KW-0269">Exonuclease</keyword>
<comment type="caution">
    <text evidence="12">The sequence shown here is derived from an EMBL/GenBank/DDBJ whole genome shotgun (WGS) entry which is preliminary data.</text>
</comment>
<dbReference type="InterPro" id="IPR011545">
    <property type="entry name" value="DEAD/DEAH_box_helicase_dom"/>
</dbReference>
<dbReference type="PROSITE" id="PS51193">
    <property type="entry name" value="HELICASE_ATP_BIND_2"/>
    <property type="match status" value="1"/>
</dbReference>
<keyword evidence="2 7" id="KW-0540">Nuclease</keyword>
<dbReference type="InterPro" id="IPR014013">
    <property type="entry name" value="Helic_SF1/SF2_ATP-bd_DinG/Rad3"/>
</dbReference>
<protein>
    <recommendedName>
        <fullName evidence="7 8">3'-5' exonuclease DinG</fullName>
        <ecNumber evidence="7 8">3.1.-.-</ecNumber>
    </recommendedName>
</protein>
<dbReference type="InterPro" id="IPR045028">
    <property type="entry name" value="DinG/Rad3-like"/>
</dbReference>
<feature type="compositionally biased region" description="Basic and acidic residues" evidence="9">
    <location>
        <begin position="220"/>
        <end position="231"/>
    </location>
</feature>
<feature type="region of interest" description="Disordered" evidence="9">
    <location>
        <begin position="209"/>
        <end position="231"/>
    </location>
</feature>
<evidence type="ECO:0000259" key="10">
    <source>
        <dbReference type="PROSITE" id="PS51192"/>
    </source>
</evidence>
<dbReference type="InterPro" id="IPR013520">
    <property type="entry name" value="Ribonucl_H"/>
</dbReference>
<name>A0ABT6Y094_ALISE</name>
<dbReference type="InterPro" id="IPR014001">
    <property type="entry name" value="Helicase_ATP-bd"/>
</dbReference>
<gene>
    <name evidence="7 8" type="primary">dinG</name>
    <name evidence="12" type="ORF">QID03_11325</name>
</gene>
<keyword evidence="5 7" id="KW-0067">ATP-binding</keyword>
<dbReference type="Proteomes" id="UP001529245">
    <property type="component" value="Unassembled WGS sequence"/>
</dbReference>
<dbReference type="PANTHER" id="PTHR11472:SF34">
    <property type="entry name" value="REGULATOR OF TELOMERE ELONGATION HELICASE 1"/>
    <property type="match status" value="1"/>
</dbReference>
<organism evidence="12 13">
    <name type="scientific">Alicyclobacillus sendaiensis PA2</name>
    <dbReference type="NCBI Taxonomy" id="3029425"/>
    <lineage>
        <taxon>Bacteria</taxon>
        <taxon>Bacillati</taxon>
        <taxon>Bacillota</taxon>
        <taxon>Bacilli</taxon>
        <taxon>Bacillales</taxon>
        <taxon>Alicyclobacillaceae</taxon>
        <taxon>Alicyclobacillus</taxon>
    </lineage>
</organism>
<dbReference type="PANTHER" id="PTHR11472">
    <property type="entry name" value="DNA REPAIR DEAD HELICASE RAD3/XP-D SUBFAMILY MEMBER"/>
    <property type="match status" value="1"/>
</dbReference>
<evidence type="ECO:0000256" key="1">
    <source>
        <dbReference type="ARBA" id="ARBA00001966"/>
    </source>
</evidence>
<evidence type="ECO:0000256" key="5">
    <source>
        <dbReference type="ARBA" id="ARBA00022840"/>
    </source>
</evidence>
<comment type="function">
    <text evidence="7 8">3'-5' exonuclease.</text>
</comment>
<comment type="catalytic activity">
    <reaction evidence="6">
        <text>ATP + H2O = ADP + phosphate + H(+)</text>
        <dbReference type="Rhea" id="RHEA:13065"/>
        <dbReference type="ChEBI" id="CHEBI:15377"/>
        <dbReference type="ChEBI" id="CHEBI:15378"/>
        <dbReference type="ChEBI" id="CHEBI:30616"/>
        <dbReference type="ChEBI" id="CHEBI:43474"/>
        <dbReference type="ChEBI" id="CHEBI:456216"/>
        <dbReference type="EC" id="5.6.2.3"/>
    </reaction>
</comment>
<evidence type="ECO:0000313" key="12">
    <source>
        <dbReference type="EMBL" id="MDI9260755.1"/>
    </source>
</evidence>
<keyword evidence="12" id="KW-0347">Helicase</keyword>
<keyword evidence="13" id="KW-1185">Reference proteome</keyword>
<keyword evidence="4 7" id="KW-0378">Hydrolase</keyword>
<dbReference type="PROSITE" id="PS51192">
    <property type="entry name" value="HELICASE_ATP_BIND_1"/>
    <property type="match status" value="1"/>
</dbReference>
<dbReference type="CDD" id="cd06127">
    <property type="entry name" value="DEDDh"/>
    <property type="match status" value="1"/>
</dbReference>
<evidence type="ECO:0000256" key="2">
    <source>
        <dbReference type="ARBA" id="ARBA00022722"/>
    </source>
</evidence>
<proteinExistence type="inferred from homology"/>
<dbReference type="SMART" id="SM00487">
    <property type="entry name" value="DEXDc"/>
    <property type="match status" value="1"/>
</dbReference>
<evidence type="ECO:0000256" key="9">
    <source>
        <dbReference type="SAM" id="MobiDB-lite"/>
    </source>
</evidence>
<dbReference type="EC" id="3.1.-.-" evidence="7 8"/>
<dbReference type="InterPro" id="IPR027417">
    <property type="entry name" value="P-loop_NTPase"/>
</dbReference>
<feature type="domain" description="Helicase ATP-binding" evidence="11">
    <location>
        <begin position="254"/>
        <end position="519"/>
    </location>
</feature>
<sequence>MEWIIVDLETTGLDPEQADILEVGALRVRGGEMVDAFHALVRPERPIPDDITRLTGLTDADVAGAPSEREVLMRFAEFVGDAPMAGHHWAFERSFLLHRAARYGLPLHPGDGLCTLSLARILAPRLMSHRLEYLARRLRLPAEGSHRAMADARTAHHLLIRLEEKARRLPSGVLELLAGLAGLFSPITAAWFEQVLRLNEGPQAGGLEERHGLYYTKPDPPQKADERAAQPMPDRAKLDEIVQKAKDLLIPGGPLATSMPGFEARPGQLAMVEAVAQALAEGKHAMVEAGTGTGKSLAYLVPAALIAMATGEPVVVSTHTLSLQDQIAERDFPLLRRIFGDELRMVVQKGRNNYVCLRKVRSEARLATMATPVEDIQGIMSLLVWLTETPDGTRETLSKSSVGPGLWARVQSESESCIHRRCPFFQPCYYFRTKQAAQAAHLIVTNHSLVMSDLSSDHHVLPKYEHLVVDEAHHLEEQATNHLGFEVHSGVMAALAHRLVRDRGRAGVLAEVERLLDELHMRGAVIDGLEEGKEWVGTVGAEVDTAFQAIQAYVPAGQSEVRLDGAWRQSESFQAYREALDQTKAGVKRLQELRARLADLVKSLPSDDHVGRVVDAVGFLGAWLDGIARMQDVLTEGPDDVTWAEVQTGGSRARVSLHRAPIDVARVLKQHLFDPLRSVVLTSATLAVNGEFEFAIRKLGLEEHARDDRLIARTVPSPFAMDKQARLYIPSDVPDIASAPPEEAATWLTASIAQLAEASRGRMLVLFTSHALLRETARQARAPLAEQGLSLLAQDVDGSRAALLEAFRAHPESVMFGAQTFWEGIDLPGDQLRLLVIVRLPFAPPTHPVTAARLERLQASGQNAFRALSLPEAVVRFRQGVGRLIRTKQDRGVIVVFDKRMVTQRYGSMFWKSIPGLRPRVMPERQLVEEVRKFLRDAPASSEHGAPAALSP</sequence>
<dbReference type="Gene3D" id="3.40.50.300">
    <property type="entry name" value="P-loop containing nucleotide triphosphate hydrolases"/>
    <property type="match status" value="2"/>
</dbReference>
<dbReference type="SUPFAM" id="SSF52540">
    <property type="entry name" value="P-loop containing nucleoside triphosphate hydrolases"/>
    <property type="match status" value="2"/>
</dbReference>
<evidence type="ECO:0000256" key="4">
    <source>
        <dbReference type="ARBA" id="ARBA00022801"/>
    </source>
</evidence>
<reference evidence="12 13" key="1">
    <citation type="submission" date="2023-04" db="EMBL/GenBank/DDBJ databases">
        <title>A. sendaiensis sub sp. chiapanensis a novel subspecie with specific adaptation in bacterial cell wall isolated from an active volcano.</title>
        <authorList>
            <person name="Alvarez Gutierrez P.E."/>
            <person name="Ortiz Cortes L.Y."/>
        </authorList>
    </citation>
    <scope>NUCLEOTIDE SEQUENCE [LARGE SCALE GENOMIC DNA]</scope>
    <source>
        <strain evidence="12 13">PA2</strain>
    </source>
</reference>
<comment type="similarity">
    <text evidence="7 8">Belongs to the helicase family. DinG subfamily. Type 2 sub-subfamily.</text>
</comment>
<evidence type="ECO:0000256" key="7">
    <source>
        <dbReference type="HAMAP-Rule" id="MF_02206"/>
    </source>
</evidence>
<dbReference type="InterPro" id="IPR012337">
    <property type="entry name" value="RNaseH-like_sf"/>
</dbReference>
<evidence type="ECO:0000256" key="8">
    <source>
        <dbReference type="RuleBase" id="RU364106"/>
    </source>
</evidence>
<dbReference type="NCBIfam" id="TIGR01407">
    <property type="entry name" value="dinG_rel"/>
    <property type="match status" value="1"/>
</dbReference>
<dbReference type="InterPro" id="IPR006555">
    <property type="entry name" value="ATP-dep_Helicase_C"/>
</dbReference>
<comment type="cofactor">
    <cofactor evidence="1">
        <name>[4Fe-4S] cluster</name>
        <dbReference type="ChEBI" id="CHEBI:49883"/>
    </cofactor>
</comment>
<dbReference type="SUPFAM" id="SSF53098">
    <property type="entry name" value="Ribonuclease H-like"/>
    <property type="match status" value="1"/>
</dbReference>
<accession>A0ABT6Y094</accession>
<keyword evidence="3 7" id="KW-0547">Nucleotide-binding</keyword>
<dbReference type="EMBL" id="JASGCB010000021">
    <property type="protein sequence ID" value="MDI9260755.1"/>
    <property type="molecule type" value="Genomic_DNA"/>
</dbReference>
<dbReference type="InterPro" id="IPR036397">
    <property type="entry name" value="RNaseH_sf"/>
</dbReference>
<dbReference type="Pfam" id="PF00929">
    <property type="entry name" value="RNase_T"/>
    <property type="match status" value="1"/>
</dbReference>
<feature type="domain" description="Helicase ATP-binding" evidence="10">
    <location>
        <begin position="276"/>
        <end position="485"/>
    </location>
</feature>
<evidence type="ECO:0000259" key="11">
    <source>
        <dbReference type="PROSITE" id="PS51193"/>
    </source>
</evidence>
<dbReference type="Pfam" id="PF00270">
    <property type="entry name" value="DEAD"/>
    <property type="match status" value="1"/>
</dbReference>
<dbReference type="InterPro" id="IPR006310">
    <property type="entry name" value="DinG"/>
</dbReference>
<dbReference type="HAMAP" id="MF_02206">
    <property type="entry name" value="DinG_exonucl"/>
    <property type="match status" value="1"/>
</dbReference>
<dbReference type="GO" id="GO:0004386">
    <property type="term" value="F:helicase activity"/>
    <property type="evidence" value="ECO:0007669"/>
    <property type="project" value="UniProtKB-KW"/>
</dbReference>
<dbReference type="SMART" id="SM00479">
    <property type="entry name" value="EXOIII"/>
    <property type="match status" value="1"/>
</dbReference>
<dbReference type="RefSeq" id="WP_283204197.1">
    <property type="nucleotide sequence ID" value="NZ_JASGCB010000021.1"/>
</dbReference>
<dbReference type="SMART" id="SM00491">
    <property type="entry name" value="HELICc2"/>
    <property type="match status" value="1"/>
</dbReference>
<feature type="binding site" evidence="7">
    <location>
        <begin position="289"/>
        <end position="296"/>
    </location>
    <ligand>
        <name>ATP</name>
        <dbReference type="ChEBI" id="CHEBI:30616"/>
    </ligand>
</feature>
<dbReference type="Gene3D" id="3.30.420.10">
    <property type="entry name" value="Ribonuclease H-like superfamily/Ribonuclease H"/>
    <property type="match status" value="1"/>
</dbReference>
<evidence type="ECO:0000256" key="6">
    <source>
        <dbReference type="ARBA" id="ARBA00048954"/>
    </source>
</evidence>